<keyword evidence="6 19" id="KW-0812">Transmembrane</keyword>
<feature type="binding site" evidence="17">
    <location>
        <position position="24"/>
    </location>
    <ligand>
        <name>ATP</name>
        <dbReference type="ChEBI" id="CHEBI:30616"/>
    </ligand>
</feature>
<evidence type="ECO:0000256" key="16">
    <source>
        <dbReference type="PIRSR" id="PIRSR600829-2"/>
    </source>
</evidence>
<dbReference type="GO" id="GO:0046872">
    <property type="term" value="F:metal ion binding"/>
    <property type="evidence" value="ECO:0007669"/>
    <property type="project" value="UniProtKB-KW"/>
</dbReference>
<dbReference type="EMBL" id="PFBW01000028">
    <property type="protein sequence ID" value="PIR77786.1"/>
    <property type="molecule type" value="Genomic_DNA"/>
</dbReference>
<keyword evidence="18" id="KW-0460">Magnesium</keyword>
<keyword evidence="4" id="KW-0444">Lipid biosynthesis</keyword>
<feature type="transmembrane region" description="Helical" evidence="19">
    <location>
        <begin position="52"/>
        <end position="71"/>
    </location>
</feature>
<feature type="transmembrane region" description="Helical" evidence="19">
    <location>
        <begin position="92"/>
        <end position="116"/>
    </location>
</feature>
<sequence>MNIRRIVYSFADAYRGVRYVWHQEQNFRLQSWAAFFVLSLAITLHVGKIELLVLLLLIAMVLLLEILNTAMEHFIDVLKPRLHHQVGVIKDIMAAAVLCGALSAGIIGIVIFYPYIRGLF</sequence>
<evidence type="ECO:0000256" key="13">
    <source>
        <dbReference type="ARBA" id="ARBA00023209"/>
    </source>
</evidence>
<evidence type="ECO:0000256" key="3">
    <source>
        <dbReference type="ARBA" id="ARBA00022475"/>
    </source>
</evidence>
<dbReference type="GO" id="GO:0008654">
    <property type="term" value="P:phospholipid biosynthetic process"/>
    <property type="evidence" value="ECO:0007669"/>
    <property type="project" value="UniProtKB-KW"/>
</dbReference>
<comment type="similarity">
    <text evidence="2">Belongs to the bacterial diacylglycerol kinase family.</text>
</comment>
<dbReference type="Proteomes" id="UP000228528">
    <property type="component" value="Unassembled WGS sequence"/>
</dbReference>
<dbReference type="PANTHER" id="PTHR34299">
    <property type="entry name" value="DIACYLGLYCEROL KINASE"/>
    <property type="match status" value="1"/>
</dbReference>
<reference evidence="21" key="1">
    <citation type="submission" date="2017-09" db="EMBL/GenBank/DDBJ databases">
        <title>Depth-based differentiation of microbial function through sediment-hosted aquifers and enrichment of novel symbionts in the deep terrestrial subsurface.</title>
        <authorList>
            <person name="Probst A.J."/>
            <person name="Ladd B."/>
            <person name="Jarett J.K."/>
            <person name="Geller-Mcgrath D.E."/>
            <person name="Sieber C.M.K."/>
            <person name="Emerson J.B."/>
            <person name="Anantharaman K."/>
            <person name="Thomas B.C."/>
            <person name="Malmstrom R."/>
            <person name="Stieglmeier M."/>
            <person name="Klingl A."/>
            <person name="Woyke T."/>
            <person name="Ryan C.M."/>
            <person name="Banfield J.F."/>
        </authorList>
    </citation>
    <scope>NUCLEOTIDE SEQUENCE [LARGE SCALE GENOMIC DNA]</scope>
</reference>
<evidence type="ECO:0000256" key="10">
    <source>
        <dbReference type="ARBA" id="ARBA00022989"/>
    </source>
</evidence>
<comment type="caution">
    <text evidence="20">The sequence shown here is derived from an EMBL/GenBank/DDBJ whole genome shotgun (WGS) entry which is preliminary data.</text>
</comment>
<evidence type="ECO:0000256" key="4">
    <source>
        <dbReference type="ARBA" id="ARBA00022516"/>
    </source>
</evidence>
<accession>A0A2M6P245</accession>
<organism evidence="20 21">
    <name type="scientific">Candidatus Magasanikbacteria bacterium CG10_big_fil_rev_8_21_14_0_10_38_6</name>
    <dbReference type="NCBI Taxonomy" id="1974647"/>
    <lineage>
        <taxon>Bacteria</taxon>
        <taxon>Candidatus Magasanikiibacteriota</taxon>
    </lineage>
</organism>
<keyword evidence="8 20" id="KW-0418">Kinase</keyword>
<comment type="subcellular location">
    <subcellularLocation>
        <location evidence="1">Cell membrane</location>
        <topology evidence="1">Multi-pass membrane protein</topology>
    </subcellularLocation>
</comment>
<gene>
    <name evidence="20" type="ORF">COU30_00570</name>
</gene>
<feature type="binding site" evidence="17">
    <location>
        <begin position="90"/>
        <end position="91"/>
    </location>
    <ligand>
        <name>ATP</name>
        <dbReference type="ChEBI" id="CHEBI:30616"/>
    </ligand>
</feature>
<evidence type="ECO:0000313" key="20">
    <source>
        <dbReference type="EMBL" id="PIR77786.1"/>
    </source>
</evidence>
<protein>
    <submittedName>
        <fullName evidence="20">Diacylglycerol kinase</fullName>
    </submittedName>
</protein>
<keyword evidence="10 19" id="KW-1133">Transmembrane helix</keyword>
<evidence type="ECO:0000256" key="8">
    <source>
        <dbReference type="ARBA" id="ARBA00022777"/>
    </source>
</evidence>
<feature type="active site" description="Proton acceptor" evidence="15">
    <location>
        <position position="65"/>
    </location>
</feature>
<keyword evidence="3" id="KW-1003">Cell membrane</keyword>
<evidence type="ECO:0000313" key="21">
    <source>
        <dbReference type="Proteomes" id="UP000228528"/>
    </source>
</evidence>
<dbReference type="GO" id="GO:0016301">
    <property type="term" value="F:kinase activity"/>
    <property type="evidence" value="ECO:0007669"/>
    <property type="project" value="UniProtKB-KW"/>
</dbReference>
<keyword evidence="11" id="KW-0443">Lipid metabolism</keyword>
<keyword evidence="14" id="KW-1208">Phospholipid metabolism</keyword>
<dbReference type="InterPro" id="IPR000829">
    <property type="entry name" value="DAGK"/>
</dbReference>
<feature type="binding site" evidence="17">
    <location>
        <position position="72"/>
    </location>
    <ligand>
        <name>ATP</name>
        <dbReference type="ChEBI" id="CHEBI:30616"/>
    </ligand>
</feature>
<evidence type="ECO:0000256" key="9">
    <source>
        <dbReference type="ARBA" id="ARBA00022840"/>
    </source>
</evidence>
<dbReference type="GO" id="GO:0005886">
    <property type="term" value="C:plasma membrane"/>
    <property type="evidence" value="ECO:0007669"/>
    <property type="project" value="UniProtKB-SubCell"/>
</dbReference>
<evidence type="ECO:0000256" key="1">
    <source>
        <dbReference type="ARBA" id="ARBA00004651"/>
    </source>
</evidence>
<keyword evidence="18" id="KW-0479">Metal-binding</keyword>
<dbReference type="Pfam" id="PF01219">
    <property type="entry name" value="DAGK_prokar"/>
    <property type="match status" value="1"/>
</dbReference>
<evidence type="ECO:0000256" key="19">
    <source>
        <dbReference type="SAM" id="Phobius"/>
    </source>
</evidence>
<evidence type="ECO:0000256" key="2">
    <source>
        <dbReference type="ARBA" id="ARBA00005967"/>
    </source>
</evidence>
<dbReference type="GO" id="GO:0005524">
    <property type="term" value="F:ATP binding"/>
    <property type="evidence" value="ECO:0007669"/>
    <property type="project" value="UniProtKB-KW"/>
</dbReference>
<dbReference type="AlphaFoldDB" id="A0A2M6P245"/>
<dbReference type="PANTHER" id="PTHR34299:SF1">
    <property type="entry name" value="DIACYLGLYCEROL KINASE"/>
    <property type="match status" value="1"/>
</dbReference>
<evidence type="ECO:0000256" key="17">
    <source>
        <dbReference type="PIRSR" id="PIRSR600829-3"/>
    </source>
</evidence>
<evidence type="ECO:0000256" key="5">
    <source>
        <dbReference type="ARBA" id="ARBA00022679"/>
    </source>
</evidence>
<evidence type="ECO:0000256" key="7">
    <source>
        <dbReference type="ARBA" id="ARBA00022741"/>
    </source>
</evidence>
<keyword evidence="9 17" id="KW-0067">ATP-binding</keyword>
<keyword evidence="5" id="KW-0808">Transferase</keyword>
<feature type="binding site" evidence="18">
    <location>
        <position position="24"/>
    </location>
    <ligand>
        <name>a divalent metal cation</name>
        <dbReference type="ChEBI" id="CHEBI:60240"/>
    </ligand>
</feature>
<feature type="binding site" evidence="16">
    <location>
        <position position="65"/>
    </location>
    <ligand>
        <name>substrate</name>
    </ligand>
</feature>
<evidence type="ECO:0000256" key="18">
    <source>
        <dbReference type="PIRSR" id="PIRSR600829-4"/>
    </source>
</evidence>
<keyword evidence="13" id="KW-0594">Phospholipid biosynthesis</keyword>
<evidence type="ECO:0000256" key="11">
    <source>
        <dbReference type="ARBA" id="ARBA00023098"/>
    </source>
</evidence>
<feature type="binding site" evidence="16">
    <location>
        <position position="5"/>
    </location>
    <ligand>
        <name>substrate</name>
    </ligand>
</feature>
<comment type="cofactor">
    <cofactor evidence="18">
        <name>Mg(2+)</name>
        <dbReference type="ChEBI" id="CHEBI:18420"/>
    </cofactor>
    <text evidence="18">Mn(2+), Zn(2+), Cd(2+) and Co(2+) support activity to lesser extents.</text>
</comment>
<proteinExistence type="inferred from homology"/>
<feature type="binding site" evidence="18">
    <location>
        <position position="72"/>
    </location>
    <ligand>
        <name>a divalent metal cation</name>
        <dbReference type="ChEBI" id="CHEBI:60240"/>
    </ligand>
</feature>
<evidence type="ECO:0000256" key="14">
    <source>
        <dbReference type="ARBA" id="ARBA00023264"/>
    </source>
</evidence>
<feature type="binding site" evidence="16">
    <location>
        <begin position="18"/>
        <end position="21"/>
    </location>
    <ligand>
        <name>substrate</name>
    </ligand>
</feature>
<evidence type="ECO:0000256" key="6">
    <source>
        <dbReference type="ARBA" id="ARBA00022692"/>
    </source>
</evidence>
<dbReference type="InterPro" id="IPR036945">
    <property type="entry name" value="DAGK_sf"/>
</dbReference>
<dbReference type="Gene3D" id="1.10.287.3610">
    <property type="match status" value="1"/>
</dbReference>
<dbReference type="CDD" id="cd14263">
    <property type="entry name" value="DAGK_IM_like"/>
    <property type="match status" value="1"/>
</dbReference>
<evidence type="ECO:0000256" key="12">
    <source>
        <dbReference type="ARBA" id="ARBA00023136"/>
    </source>
</evidence>
<name>A0A2M6P245_9BACT</name>
<evidence type="ECO:0000256" key="15">
    <source>
        <dbReference type="PIRSR" id="PIRSR600829-1"/>
    </source>
</evidence>
<feature type="binding site" evidence="17">
    <location>
        <position position="5"/>
    </location>
    <ligand>
        <name>ATP</name>
        <dbReference type="ChEBI" id="CHEBI:30616"/>
    </ligand>
</feature>
<keyword evidence="12 19" id="KW-0472">Membrane</keyword>
<keyword evidence="7 17" id="KW-0547">Nucleotide-binding</keyword>